<organism evidence="9 10">
    <name type="scientific">Citrobacter freundii</name>
    <dbReference type="NCBI Taxonomy" id="546"/>
    <lineage>
        <taxon>Bacteria</taxon>
        <taxon>Pseudomonadati</taxon>
        <taxon>Pseudomonadota</taxon>
        <taxon>Gammaproteobacteria</taxon>
        <taxon>Enterobacterales</taxon>
        <taxon>Enterobacteriaceae</taxon>
        <taxon>Citrobacter</taxon>
        <taxon>Citrobacter freundii complex</taxon>
    </lineage>
</organism>
<sequence length="342" mass="37590">MNTLFSVCKKRPDIMLLVAILVGANIVAWLWAFTVISHHTSLLALSLVAWCYGLRHAVDADHIAAIDSATRKLMQQKKRALTTGAWFSLGHSTIVVLASIGIALTTSVFKHHMAWLQNVGGVIGTAVSAAFLLILATINLIIFCQVWKAFRHLKRTGTYYGTAEEITISGPLSWLFRSAFRLVGKDWHMYFVGFLFGLGFDTATEISLLGISASGASSGMSIWSILVFPALFTCGMALIDCLDSILMVEAYGWAFNKPQRKLYYNMTITGTSVIVAVFIGGLEALGLLSDAFSLQGGMWDTVSNMSDHMGNVGFMIIAVFLGCWILSALNYRWKNYDRLMLS</sequence>
<protein>
    <recommendedName>
        <fullName evidence="8">Nickel/cobalt efflux system</fullName>
    </recommendedName>
</protein>
<name>A0A7W3H9M6_CITFR</name>
<evidence type="ECO:0000256" key="5">
    <source>
        <dbReference type="ARBA" id="ARBA00022692"/>
    </source>
</evidence>
<proteinExistence type="inferred from homology"/>
<feature type="transmembrane region" description="Helical" evidence="8">
    <location>
        <begin position="79"/>
        <end position="102"/>
    </location>
</feature>
<feature type="transmembrane region" description="Helical" evidence="8">
    <location>
        <begin position="262"/>
        <end position="288"/>
    </location>
</feature>
<dbReference type="Proteomes" id="UP000591803">
    <property type="component" value="Unassembled WGS sequence"/>
</dbReference>
<feature type="transmembrane region" description="Helical" evidence="8">
    <location>
        <begin position="308"/>
        <end position="331"/>
    </location>
</feature>
<feature type="transmembrane region" description="Helical" evidence="8">
    <location>
        <begin position="187"/>
        <end position="210"/>
    </location>
</feature>
<reference evidence="9 10" key="1">
    <citation type="submission" date="2020-06" db="EMBL/GenBank/DDBJ databases">
        <title>REHAB project genomes.</title>
        <authorList>
            <person name="Shaw L.P."/>
        </authorList>
    </citation>
    <scope>NUCLEOTIDE SEQUENCE [LARGE SCALE GENOMIC DNA]</scope>
    <source>
        <strain evidence="9 10">RHBSTW-00116</strain>
    </source>
</reference>
<dbReference type="AlphaFoldDB" id="A0A7W3H9M6"/>
<feature type="transmembrane region" description="Helical" evidence="8">
    <location>
        <begin position="222"/>
        <end position="242"/>
    </location>
</feature>
<keyword evidence="3 8" id="KW-0813">Transport</keyword>
<evidence type="ECO:0000256" key="1">
    <source>
        <dbReference type="ARBA" id="ARBA00004127"/>
    </source>
</evidence>
<dbReference type="EMBL" id="JABXRI010000001">
    <property type="protein sequence ID" value="MBA8063603.1"/>
    <property type="molecule type" value="Genomic_DNA"/>
</dbReference>
<keyword evidence="5 8" id="KW-0812">Transmembrane</keyword>
<feature type="transmembrane region" description="Helical" evidence="8">
    <location>
        <begin position="14"/>
        <end position="33"/>
    </location>
</feature>
<comment type="similarity">
    <text evidence="2 8">Belongs to the NiCoT transporter (TC 2.A.52) family.</text>
</comment>
<dbReference type="InterPro" id="IPR004688">
    <property type="entry name" value="Ni/Co_transpt"/>
</dbReference>
<evidence type="ECO:0000256" key="2">
    <source>
        <dbReference type="ARBA" id="ARBA00010892"/>
    </source>
</evidence>
<accession>A0A7W3H9M6</accession>
<comment type="subcellular location">
    <subcellularLocation>
        <location evidence="8">Cell membrane</location>
        <topology evidence="8">Multi-pass membrane protein</topology>
    </subcellularLocation>
    <subcellularLocation>
        <location evidence="1">Endomembrane system</location>
        <topology evidence="1">Multi-pass membrane protein</topology>
    </subcellularLocation>
</comment>
<dbReference type="PANTHER" id="PTHR31611">
    <property type="entry name" value="HIGH-AFFINITY NICKEL TRANSPORT PROTEIN NIC1"/>
    <property type="match status" value="1"/>
</dbReference>
<evidence type="ECO:0000256" key="8">
    <source>
        <dbReference type="RuleBase" id="RU362101"/>
    </source>
</evidence>
<dbReference type="Pfam" id="PF03824">
    <property type="entry name" value="NicO"/>
    <property type="match status" value="1"/>
</dbReference>
<dbReference type="InterPro" id="IPR011541">
    <property type="entry name" value="Ni/Co_transpt_high_affinity"/>
</dbReference>
<evidence type="ECO:0000256" key="3">
    <source>
        <dbReference type="ARBA" id="ARBA00022448"/>
    </source>
</evidence>
<dbReference type="GO" id="GO:0012505">
    <property type="term" value="C:endomembrane system"/>
    <property type="evidence" value="ECO:0007669"/>
    <property type="project" value="UniProtKB-SubCell"/>
</dbReference>
<dbReference type="GO" id="GO:0015099">
    <property type="term" value="F:nickel cation transmembrane transporter activity"/>
    <property type="evidence" value="ECO:0007669"/>
    <property type="project" value="UniProtKB-UniRule"/>
</dbReference>
<dbReference type="PANTHER" id="PTHR31611:SF0">
    <property type="entry name" value="HIGH-AFFINITY NICKEL TRANSPORT PROTEIN NIC1"/>
    <property type="match status" value="1"/>
</dbReference>
<keyword evidence="7 8" id="KW-0472">Membrane</keyword>
<comment type="caution">
    <text evidence="9">The sequence shown here is derived from an EMBL/GenBank/DDBJ whole genome shotgun (WGS) entry which is preliminary data.</text>
</comment>
<keyword evidence="6 8" id="KW-1133">Transmembrane helix</keyword>
<evidence type="ECO:0000256" key="7">
    <source>
        <dbReference type="ARBA" id="ARBA00023136"/>
    </source>
</evidence>
<evidence type="ECO:0000313" key="9">
    <source>
        <dbReference type="EMBL" id="MBA8063603.1"/>
    </source>
</evidence>
<gene>
    <name evidence="9" type="ORF">HV077_14585</name>
</gene>
<evidence type="ECO:0000256" key="6">
    <source>
        <dbReference type="ARBA" id="ARBA00022989"/>
    </source>
</evidence>
<keyword evidence="4" id="KW-0533">Nickel</keyword>
<feature type="transmembrane region" description="Helical" evidence="8">
    <location>
        <begin position="122"/>
        <end position="147"/>
    </location>
</feature>
<dbReference type="NCBIfam" id="TIGR00802">
    <property type="entry name" value="nico"/>
    <property type="match status" value="1"/>
</dbReference>
<dbReference type="GO" id="GO:0005886">
    <property type="term" value="C:plasma membrane"/>
    <property type="evidence" value="ECO:0007669"/>
    <property type="project" value="UniProtKB-SubCell"/>
</dbReference>
<evidence type="ECO:0000256" key="4">
    <source>
        <dbReference type="ARBA" id="ARBA00022596"/>
    </source>
</evidence>
<evidence type="ECO:0000313" key="10">
    <source>
        <dbReference type="Proteomes" id="UP000591803"/>
    </source>
</evidence>